<proteinExistence type="predicted"/>
<evidence type="ECO:0000313" key="2">
    <source>
        <dbReference type="EMBL" id="QHT19547.1"/>
    </source>
</evidence>
<sequence>MSKEHIVQIFRIAVAAAAGKVDEAVNAFRGVLNTSDISVIDEHSVRDVDTARAPWNNEAWWNAAGLDHDDMPPLIPLSSPVEPIYVHTKLPTAVEPQTQHIDLVITETEQPAPVPAATDKFELGDDENDVEVEVSDDEAGDGDDDDEADASGEDADDDEADASGEDADDDEGDADDDEPEAEAEAEAEAEGEAEAEAEADEVEELDPVRIKKVLYWKGRDSGDLYAYLPDDEIGDKVGAYVDGKAVFLPV</sequence>
<protein>
    <submittedName>
        <fullName evidence="2">Uncharacterized protein</fullName>
    </submittedName>
</protein>
<reference evidence="2" key="1">
    <citation type="journal article" date="2020" name="Nature">
        <title>Giant virus diversity and host interactions through global metagenomics.</title>
        <authorList>
            <person name="Schulz F."/>
            <person name="Roux S."/>
            <person name="Paez-Espino D."/>
            <person name="Jungbluth S."/>
            <person name="Walsh D.A."/>
            <person name="Denef V.J."/>
            <person name="McMahon K.D."/>
            <person name="Konstantinidis K.T."/>
            <person name="Eloe-Fadrosh E.A."/>
            <person name="Kyrpides N.C."/>
            <person name="Woyke T."/>
        </authorList>
    </citation>
    <scope>NUCLEOTIDE SEQUENCE</scope>
    <source>
        <strain evidence="2">GVMAG-M-3300023174-57</strain>
    </source>
</reference>
<evidence type="ECO:0000256" key="1">
    <source>
        <dbReference type="SAM" id="MobiDB-lite"/>
    </source>
</evidence>
<accession>A0A6C0DS01</accession>
<dbReference type="EMBL" id="MN739667">
    <property type="protein sequence ID" value="QHT19547.1"/>
    <property type="molecule type" value="Genomic_DNA"/>
</dbReference>
<organism evidence="2">
    <name type="scientific">viral metagenome</name>
    <dbReference type="NCBI Taxonomy" id="1070528"/>
    <lineage>
        <taxon>unclassified sequences</taxon>
        <taxon>metagenomes</taxon>
        <taxon>organismal metagenomes</taxon>
    </lineage>
</organism>
<name>A0A6C0DS01_9ZZZZ</name>
<feature type="compositionally biased region" description="Acidic residues" evidence="1">
    <location>
        <begin position="124"/>
        <end position="205"/>
    </location>
</feature>
<dbReference type="AlphaFoldDB" id="A0A6C0DS01"/>
<feature type="region of interest" description="Disordered" evidence="1">
    <location>
        <begin position="107"/>
        <end position="206"/>
    </location>
</feature>